<evidence type="ECO:0000259" key="3">
    <source>
        <dbReference type="Pfam" id="PF00685"/>
    </source>
</evidence>
<name>A0ABM0JRT5_APLCA</name>
<dbReference type="Pfam" id="PF00685">
    <property type="entry name" value="Sulfotransfer_1"/>
    <property type="match status" value="1"/>
</dbReference>
<dbReference type="InterPro" id="IPR000863">
    <property type="entry name" value="Sulfotransferase_dom"/>
</dbReference>
<dbReference type="InterPro" id="IPR027417">
    <property type="entry name" value="P-loop_NTPase"/>
</dbReference>
<evidence type="ECO:0000313" key="4">
    <source>
        <dbReference type="Proteomes" id="UP000694888"/>
    </source>
</evidence>
<gene>
    <name evidence="5" type="primary">LOC101850653</name>
</gene>
<comment type="similarity">
    <text evidence="1">Belongs to the sulfotransferase 1 family.</text>
</comment>
<evidence type="ECO:0000256" key="1">
    <source>
        <dbReference type="ARBA" id="ARBA00005771"/>
    </source>
</evidence>
<organism evidence="4 5">
    <name type="scientific">Aplysia californica</name>
    <name type="common">California sea hare</name>
    <dbReference type="NCBI Taxonomy" id="6500"/>
    <lineage>
        <taxon>Eukaryota</taxon>
        <taxon>Metazoa</taxon>
        <taxon>Spiralia</taxon>
        <taxon>Lophotrochozoa</taxon>
        <taxon>Mollusca</taxon>
        <taxon>Gastropoda</taxon>
        <taxon>Heterobranchia</taxon>
        <taxon>Euthyneura</taxon>
        <taxon>Tectipleura</taxon>
        <taxon>Aplysiida</taxon>
        <taxon>Aplysioidea</taxon>
        <taxon>Aplysiidae</taxon>
        <taxon>Aplysia</taxon>
    </lineage>
</organism>
<dbReference type="PANTHER" id="PTHR11783">
    <property type="entry name" value="SULFOTRANSFERASE SULT"/>
    <property type="match status" value="1"/>
</dbReference>
<keyword evidence="2" id="KW-0808">Transferase</keyword>
<dbReference type="SUPFAM" id="SSF52540">
    <property type="entry name" value="P-loop containing nucleoside triphosphate hydrolases"/>
    <property type="match status" value="1"/>
</dbReference>
<sequence length="311" mass="36839">MSQQRDVTLQSARVKLSNIAAEVYDCGNRIARYQPSEDVVKLQEEIRQLEIRLDDILFSGYPRSGNHWFFEVVNMALHQNTRFEHGNLFHHLLDAMQLKNIRDIVPTLPSPRVLASHRWFQFLPKQAFEKKPRLVYVLRNPKDVWVSFFKLMTSYKSDEYNFFGSWEEYFELQMNGEFLWGSWFEHVLAFEEFISERPEFSVCVIQFEELKERPAEVIQELCRFLKVPEDKAEEIADATRFENMKKNVMKGGVGDFTRELLKDEEHGFIRKGNTGDWKGHFTVEQNERFDELFKAKMAGSKLGQKVEKYIK</sequence>
<evidence type="ECO:0000313" key="5">
    <source>
        <dbReference type="RefSeq" id="XP_005100074.1"/>
    </source>
</evidence>
<evidence type="ECO:0000256" key="2">
    <source>
        <dbReference type="ARBA" id="ARBA00022679"/>
    </source>
</evidence>
<dbReference type="Gene3D" id="3.40.50.300">
    <property type="entry name" value="P-loop containing nucleotide triphosphate hydrolases"/>
    <property type="match status" value="1"/>
</dbReference>
<proteinExistence type="inferred from homology"/>
<dbReference type="GeneID" id="101850653"/>
<protein>
    <submittedName>
        <fullName evidence="5">Sulfotransferase 1C2-like</fullName>
    </submittedName>
</protein>
<reference evidence="5" key="1">
    <citation type="submission" date="2025-08" db="UniProtKB">
        <authorList>
            <consortium name="RefSeq"/>
        </authorList>
    </citation>
    <scope>IDENTIFICATION</scope>
</reference>
<accession>A0ABM0JRT5</accession>
<dbReference type="Proteomes" id="UP000694888">
    <property type="component" value="Unplaced"/>
</dbReference>
<dbReference type="RefSeq" id="XP_005100074.1">
    <property type="nucleotide sequence ID" value="XM_005100017.1"/>
</dbReference>
<keyword evidence="4" id="KW-1185">Reference proteome</keyword>
<feature type="domain" description="Sulfotransferase" evidence="3">
    <location>
        <begin position="54"/>
        <end position="300"/>
    </location>
</feature>